<dbReference type="InterPro" id="IPR050925">
    <property type="entry name" value="Rhomboid_protease_S54"/>
</dbReference>
<sequence length="249" mass="27480">MALPLYDNQPTRRAPLVTYLLIAANVVVFLLSPIASIGHQDEGVEQRRCEQVTFMLKYGAIPKELVSDRQIPVPEEVDRACRPEPFHKRPWLSALSSMFLHGGVAHILGNMVYLFIFGAATEDRLGRLRFLLFYLAAGLIAAYGFAVTYPGSDTPLVGASGAIAGVLGSHLILYPRSRTIALILSIFPFRLPSWTLLAQFFVFQWLSLGDQQSQTAYVAHIYGFVAGMIVGLLVRRGTVARKSAALSWN</sequence>
<feature type="transmembrane region" description="Helical" evidence="7">
    <location>
        <begin position="180"/>
        <end position="203"/>
    </location>
</feature>
<dbReference type="RefSeq" id="WP_252810873.1">
    <property type="nucleotide sequence ID" value="NZ_BAAABM010000007.1"/>
</dbReference>
<evidence type="ECO:0000256" key="4">
    <source>
        <dbReference type="ARBA" id="ARBA00022801"/>
    </source>
</evidence>
<evidence type="ECO:0000313" key="9">
    <source>
        <dbReference type="EMBL" id="GAA0325045.1"/>
    </source>
</evidence>
<dbReference type="EMBL" id="BAAABM010000007">
    <property type="protein sequence ID" value="GAA0325045.1"/>
    <property type="molecule type" value="Genomic_DNA"/>
</dbReference>
<feature type="transmembrane region" description="Helical" evidence="7">
    <location>
        <begin position="131"/>
        <end position="149"/>
    </location>
</feature>
<dbReference type="GO" id="GO:0006508">
    <property type="term" value="P:proteolysis"/>
    <property type="evidence" value="ECO:0007669"/>
    <property type="project" value="UniProtKB-KW"/>
</dbReference>
<evidence type="ECO:0000313" key="10">
    <source>
        <dbReference type="Proteomes" id="UP001501822"/>
    </source>
</evidence>
<evidence type="ECO:0000256" key="5">
    <source>
        <dbReference type="ARBA" id="ARBA00022989"/>
    </source>
</evidence>
<dbReference type="SUPFAM" id="SSF144091">
    <property type="entry name" value="Rhomboid-like"/>
    <property type="match status" value="1"/>
</dbReference>
<reference evidence="10" key="1">
    <citation type="journal article" date="2019" name="Int. J. Syst. Evol. Microbiol.">
        <title>The Global Catalogue of Microorganisms (GCM) 10K type strain sequencing project: providing services to taxonomists for standard genome sequencing and annotation.</title>
        <authorList>
            <consortium name="The Broad Institute Genomics Platform"/>
            <consortium name="The Broad Institute Genome Sequencing Center for Infectious Disease"/>
            <person name="Wu L."/>
            <person name="Ma J."/>
        </authorList>
    </citation>
    <scope>NUCLEOTIDE SEQUENCE [LARGE SCALE GENOMIC DNA]</scope>
    <source>
        <strain evidence="10">JCM 3146</strain>
    </source>
</reference>
<comment type="caution">
    <text evidence="9">The sequence shown here is derived from an EMBL/GenBank/DDBJ whole genome shotgun (WGS) entry which is preliminary data.</text>
</comment>
<keyword evidence="4" id="KW-0378">Hydrolase</keyword>
<feature type="transmembrane region" description="Helical" evidence="7">
    <location>
        <begin position="98"/>
        <end position="119"/>
    </location>
</feature>
<dbReference type="InterPro" id="IPR022764">
    <property type="entry name" value="Peptidase_S54_rhomboid_dom"/>
</dbReference>
<feature type="domain" description="Peptidase S54 rhomboid" evidence="8">
    <location>
        <begin position="91"/>
        <end position="236"/>
    </location>
</feature>
<organism evidence="9 10">
    <name type="scientific">Actinoallomurus spadix</name>
    <dbReference type="NCBI Taxonomy" id="79912"/>
    <lineage>
        <taxon>Bacteria</taxon>
        <taxon>Bacillati</taxon>
        <taxon>Actinomycetota</taxon>
        <taxon>Actinomycetes</taxon>
        <taxon>Streptosporangiales</taxon>
        <taxon>Thermomonosporaceae</taxon>
        <taxon>Actinoallomurus</taxon>
    </lineage>
</organism>
<evidence type="ECO:0000259" key="8">
    <source>
        <dbReference type="Pfam" id="PF01694"/>
    </source>
</evidence>
<name>A0ABP3FWQ4_9ACTN</name>
<evidence type="ECO:0000256" key="6">
    <source>
        <dbReference type="ARBA" id="ARBA00023136"/>
    </source>
</evidence>
<gene>
    <name evidence="9" type="ORF">GCM10010151_13710</name>
</gene>
<dbReference type="PANTHER" id="PTHR43731:SF14">
    <property type="entry name" value="PRESENILIN-ASSOCIATED RHOMBOID-LIKE PROTEIN, MITOCHONDRIAL"/>
    <property type="match status" value="1"/>
</dbReference>
<evidence type="ECO:0000256" key="1">
    <source>
        <dbReference type="ARBA" id="ARBA00004141"/>
    </source>
</evidence>
<dbReference type="InterPro" id="IPR035952">
    <property type="entry name" value="Rhomboid-like_sf"/>
</dbReference>
<evidence type="ECO:0000256" key="7">
    <source>
        <dbReference type="SAM" id="Phobius"/>
    </source>
</evidence>
<proteinExistence type="inferred from homology"/>
<feature type="transmembrane region" description="Helical" evidence="7">
    <location>
        <begin position="215"/>
        <end position="234"/>
    </location>
</feature>
<feature type="transmembrane region" description="Helical" evidence="7">
    <location>
        <begin position="16"/>
        <end position="37"/>
    </location>
</feature>
<dbReference type="GO" id="GO:0008233">
    <property type="term" value="F:peptidase activity"/>
    <property type="evidence" value="ECO:0007669"/>
    <property type="project" value="UniProtKB-KW"/>
</dbReference>
<dbReference type="Proteomes" id="UP001501822">
    <property type="component" value="Unassembled WGS sequence"/>
</dbReference>
<keyword evidence="10" id="KW-1185">Reference proteome</keyword>
<evidence type="ECO:0000256" key="2">
    <source>
        <dbReference type="ARBA" id="ARBA00009045"/>
    </source>
</evidence>
<comment type="subcellular location">
    <subcellularLocation>
        <location evidence="1">Membrane</location>
        <topology evidence="1">Multi-pass membrane protein</topology>
    </subcellularLocation>
</comment>
<accession>A0ABP3FWQ4</accession>
<dbReference type="Gene3D" id="1.20.1540.10">
    <property type="entry name" value="Rhomboid-like"/>
    <property type="match status" value="1"/>
</dbReference>
<keyword evidence="6 7" id="KW-0472">Membrane</keyword>
<dbReference type="PANTHER" id="PTHR43731">
    <property type="entry name" value="RHOMBOID PROTEASE"/>
    <property type="match status" value="1"/>
</dbReference>
<feature type="transmembrane region" description="Helical" evidence="7">
    <location>
        <begin position="155"/>
        <end position="173"/>
    </location>
</feature>
<protein>
    <submittedName>
        <fullName evidence="9">Rhomboid family intramembrane serine protease</fullName>
    </submittedName>
</protein>
<comment type="similarity">
    <text evidence="2">Belongs to the peptidase S54 family.</text>
</comment>
<keyword evidence="3 7" id="KW-0812">Transmembrane</keyword>
<evidence type="ECO:0000256" key="3">
    <source>
        <dbReference type="ARBA" id="ARBA00022692"/>
    </source>
</evidence>
<dbReference type="Pfam" id="PF01694">
    <property type="entry name" value="Rhomboid"/>
    <property type="match status" value="1"/>
</dbReference>
<keyword evidence="9" id="KW-0645">Protease</keyword>
<keyword evidence="5 7" id="KW-1133">Transmembrane helix</keyword>